<organism evidence="2 3">
    <name type="scientific">Rhodococcus daqingensis</name>
    <dbReference type="NCBI Taxonomy" id="2479363"/>
    <lineage>
        <taxon>Bacteria</taxon>
        <taxon>Bacillati</taxon>
        <taxon>Actinomycetota</taxon>
        <taxon>Actinomycetes</taxon>
        <taxon>Mycobacteriales</taxon>
        <taxon>Nocardiaceae</taxon>
        <taxon>Rhodococcus</taxon>
    </lineage>
</organism>
<dbReference type="Pfam" id="PF03372">
    <property type="entry name" value="Exo_endo_phos"/>
    <property type="match status" value="1"/>
</dbReference>
<keyword evidence="3" id="KW-1185">Reference proteome</keyword>
<dbReference type="SUPFAM" id="SSF56219">
    <property type="entry name" value="DNase I-like"/>
    <property type="match status" value="1"/>
</dbReference>
<reference evidence="3" key="1">
    <citation type="journal article" date="2019" name="Int. J. Syst. Evol. Microbiol.">
        <title>The Global Catalogue of Microorganisms (GCM) 10K type strain sequencing project: providing services to taxonomists for standard genome sequencing and annotation.</title>
        <authorList>
            <consortium name="The Broad Institute Genomics Platform"/>
            <consortium name="The Broad Institute Genome Sequencing Center for Infectious Disease"/>
            <person name="Wu L."/>
            <person name="Ma J."/>
        </authorList>
    </citation>
    <scope>NUCLEOTIDE SEQUENCE [LARGE SCALE GENOMIC DNA]</scope>
    <source>
        <strain evidence="3">ICMP 19430</strain>
    </source>
</reference>
<keyword evidence="2" id="KW-0540">Nuclease</keyword>
<dbReference type="EMBL" id="JBHTCS010000028">
    <property type="protein sequence ID" value="MFC7450726.1"/>
    <property type="molecule type" value="Genomic_DNA"/>
</dbReference>
<evidence type="ECO:0000259" key="1">
    <source>
        <dbReference type="Pfam" id="PF03372"/>
    </source>
</evidence>
<protein>
    <submittedName>
        <fullName evidence="2">Endonuclease/exonuclease/phosphatase family protein</fullName>
    </submittedName>
</protein>
<evidence type="ECO:0000313" key="2">
    <source>
        <dbReference type="EMBL" id="MFC7450726.1"/>
    </source>
</evidence>
<accession>A0ABW2S4P9</accession>
<dbReference type="Gene3D" id="3.60.10.10">
    <property type="entry name" value="Endonuclease/exonuclease/phosphatase"/>
    <property type="match status" value="1"/>
</dbReference>
<keyword evidence="2" id="KW-0378">Hydrolase</keyword>
<sequence length="252" mass="27113">MDARQITVAAWNAEWATGSSPRGIRVAARLRDVAADLMVVTEGSRDLLPPGGHAIDAGTDWGYASPPHRRKTMLWSRWPLTEVAPIGEGAGKGRVVVAETESSIGRIRVLAVCIPWASAHVSTGRRDASNWSEHLECCDQIQQLASGFDPRVPTVVAGDLNQRVPRGRQPIRVAQRLADVRGPWQLHTAGEIEHGPLIDHIASDLACSAVQAWPGHDDDGRLSDHAGVVARLHSGDIQSDLAPSGEIRDTKG</sequence>
<dbReference type="RefSeq" id="WP_378408830.1">
    <property type="nucleotide sequence ID" value="NZ_JBHTCS010000028.1"/>
</dbReference>
<comment type="caution">
    <text evidence="2">The sequence shown here is derived from an EMBL/GenBank/DDBJ whole genome shotgun (WGS) entry which is preliminary data.</text>
</comment>
<dbReference type="Proteomes" id="UP001596484">
    <property type="component" value="Unassembled WGS sequence"/>
</dbReference>
<dbReference type="InterPro" id="IPR036691">
    <property type="entry name" value="Endo/exonu/phosph_ase_sf"/>
</dbReference>
<keyword evidence="2" id="KW-0255">Endonuclease</keyword>
<dbReference type="GO" id="GO:0004519">
    <property type="term" value="F:endonuclease activity"/>
    <property type="evidence" value="ECO:0007669"/>
    <property type="project" value="UniProtKB-KW"/>
</dbReference>
<dbReference type="InterPro" id="IPR005135">
    <property type="entry name" value="Endo/exonuclease/phosphatase"/>
</dbReference>
<gene>
    <name evidence="2" type="ORF">ACFQS9_22770</name>
</gene>
<feature type="domain" description="Endonuclease/exonuclease/phosphatase" evidence="1">
    <location>
        <begin position="10"/>
        <end position="225"/>
    </location>
</feature>
<evidence type="ECO:0000313" key="3">
    <source>
        <dbReference type="Proteomes" id="UP001596484"/>
    </source>
</evidence>
<proteinExistence type="predicted"/>
<name>A0ABW2S4P9_9NOCA</name>